<evidence type="ECO:0000313" key="8">
    <source>
        <dbReference type="EMBL" id="MBL4912112.1"/>
    </source>
</evidence>
<dbReference type="Pfam" id="PF07690">
    <property type="entry name" value="MFS_1"/>
    <property type="match status" value="1"/>
</dbReference>
<keyword evidence="5 6" id="KW-0472">Membrane</keyword>
<dbReference type="NCBIfam" id="NF002982">
    <property type="entry name" value="PRK03699.1"/>
    <property type="match status" value="1"/>
</dbReference>
<feature type="transmembrane region" description="Helical" evidence="6">
    <location>
        <begin position="163"/>
        <end position="183"/>
    </location>
</feature>
<feature type="transmembrane region" description="Helical" evidence="6">
    <location>
        <begin position="51"/>
        <end position="69"/>
    </location>
</feature>
<evidence type="ECO:0000259" key="7">
    <source>
        <dbReference type="PROSITE" id="PS50850"/>
    </source>
</evidence>
<name>A0ABS1SU95_9GAMM</name>
<feature type="transmembrane region" description="Helical" evidence="6">
    <location>
        <begin position="134"/>
        <end position="157"/>
    </location>
</feature>
<feature type="transmembrane region" description="Helical" evidence="6">
    <location>
        <begin position="76"/>
        <end position="92"/>
    </location>
</feature>
<comment type="subcellular location">
    <subcellularLocation>
        <location evidence="1">Cell inner membrane</location>
        <topology evidence="1">Multi-pass membrane protein</topology>
    </subcellularLocation>
</comment>
<reference evidence="8 9" key="1">
    <citation type="submission" date="2021-01" db="EMBL/GenBank/DDBJ databases">
        <title>Genome sequence of Shewanella schlegeliana JCM 11561.</title>
        <authorList>
            <person name="Zhang H."/>
            <person name="Li C."/>
        </authorList>
    </citation>
    <scope>NUCLEOTIDE SEQUENCE [LARGE SCALE GENOMIC DNA]</scope>
    <source>
        <strain evidence="8 9">JCM 11561</strain>
    </source>
</reference>
<feature type="transmembrane region" description="Helical" evidence="6">
    <location>
        <begin position="204"/>
        <end position="227"/>
    </location>
</feature>
<evidence type="ECO:0000313" key="9">
    <source>
        <dbReference type="Proteomes" id="UP000604898"/>
    </source>
</evidence>
<dbReference type="InterPro" id="IPR011701">
    <property type="entry name" value="MFS"/>
</dbReference>
<dbReference type="PROSITE" id="PS50850">
    <property type="entry name" value="MFS"/>
    <property type="match status" value="1"/>
</dbReference>
<keyword evidence="4 6" id="KW-1133">Transmembrane helix</keyword>
<dbReference type="InterPro" id="IPR036259">
    <property type="entry name" value="MFS_trans_sf"/>
</dbReference>
<sequence length="393" mass="43670">MTDRNRILLTWISFLSYALTGSLIIVTGIVMGDIAKFFNLPISSMSNTFTFLNTGVLISIFLNVWLMEIISLKKQLIFGFILMVLAVLGLMFGHNLAIFSASMFVLGVVSGITMSIGTYLITRLYHGKQRGSRLLFTDSFFSMAGMIFPLISAALLAHSIAWYWVYAAIGMIYLAIFILALICEFPVLVKSEEQQQAVKEKWGLGILFLAIAALCYILGQMAFISWIPEYATKSLGMDLSGASQLLSYFWGAYMLGMWGFSMIMKRFDIQYFVLVLSALATGLMFWFNMDTNTEHLLIIITVLGFFSSAIYTTIITLASQQTKEASPRIVNFILFCGSIGTMLTFVVTSPIVKSYGAHAAMLTGNGLYAVVFIMCLLVSFVTKHRIHGHSSSH</sequence>
<feature type="transmembrane region" description="Helical" evidence="6">
    <location>
        <begin position="271"/>
        <end position="289"/>
    </location>
</feature>
<dbReference type="Proteomes" id="UP000604898">
    <property type="component" value="Unassembled WGS sequence"/>
</dbReference>
<feature type="transmembrane region" description="Helical" evidence="6">
    <location>
        <begin position="7"/>
        <end position="31"/>
    </location>
</feature>
<gene>
    <name evidence="8" type="primary">tsgA</name>
    <name evidence="8" type="ORF">JMA39_03045</name>
</gene>
<dbReference type="InterPro" id="IPR050375">
    <property type="entry name" value="MFS_TsgA-like"/>
</dbReference>
<evidence type="ECO:0000256" key="2">
    <source>
        <dbReference type="ARBA" id="ARBA00022475"/>
    </source>
</evidence>
<dbReference type="InterPro" id="IPR020846">
    <property type="entry name" value="MFS_dom"/>
</dbReference>
<feature type="transmembrane region" description="Helical" evidence="6">
    <location>
        <begin position="329"/>
        <end position="352"/>
    </location>
</feature>
<accession>A0ABS1SU95</accession>
<evidence type="ECO:0000256" key="4">
    <source>
        <dbReference type="ARBA" id="ARBA00022989"/>
    </source>
</evidence>
<proteinExistence type="predicted"/>
<keyword evidence="2" id="KW-1003">Cell membrane</keyword>
<dbReference type="EMBL" id="JAESVD010000001">
    <property type="protein sequence ID" value="MBL4912112.1"/>
    <property type="molecule type" value="Genomic_DNA"/>
</dbReference>
<organism evidence="8 9">
    <name type="scientific">Shewanella schlegeliana</name>
    <dbReference type="NCBI Taxonomy" id="190308"/>
    <lineage>
        <taxon>Bacteria</taxon>
        <taxon>Pseudomonadati</taxon>
        <taxon>Pseudomonadota</taxon>
        <taxon>Gammaproteobacteria</taxon>
        <taxon>Alteromonadales</taxon>
        <taxon>Shewanellaceae</taxon>
        <taxon>Shewanella</taxon>
    </lineage>
</organism>
<dbReference type="PANTHER" id="PTHR43702:SF3">
    <property type="entry name" value="PROTEIN TSGA"/>
    <property type="match status" value="1"/>
</dbReference>
<dbReference type="Gene3D" id="1.20.1250.20">
    <property type="entry name" value="MFS general substrate transporter like domains"/>
    <property type="match status" value="2"/>
</dbReference>
<evidence type="ECO:0000256" key="1">
    <source>
        <dbReference type="ARBA" id="ARBA00004429"/>
    </source>
</evidence>
<feature type="transmembrane region" description="Helical" evidence="6">
    <location>
        <begin position="98"/>
        <end position="122"/>
    </location>
</feature>
<feature type="domain" description="Major facilitator superfamily (MFS) profile" evidence="7">
    <location>
        <begin position="6"/>
        <end position="383"/>
    </location>
</feature>
<evidence type="ECO:0000256" key="5">
    <source>
        <dbReference type="ARBA" id="ARBA00023136"/>
    </source>
</evidence>
<feature type="transmembrane region" description="Helical" evidence="6">
    <location>
        <begin position="295"/>
        <end position="317"/>
    </location>
</feature>
<keyword evidence="9" id="KW-1185">Reference proteome</keyword>
<comment type="caution">
    <text evidence="8">The sequence shown here is derived from an EMBL/GenBank/DDBJ whole genome shotgun (WGS) entry which is preliminary data.</text>
</comment>
<protein>
    <submittedName>
        <fullName evidence="8">MFS transporter TsgA</fullName>
    </submittedName>
</protein>
<evidence type="ECO:0000256" key="3">
    <source>
        <dbReference type="ARBA" id="ARBA00022692"/>
    </source>
</evidence>
<dbReference type="SUPFAM" id="SSF103473">
    <property type="entry name" value="MFS general substrate transporter"/>
    <property type="match status" value="1"/>
</dbReference>
<feature type="transmembrane region" description="Helical" evidence="6">
    <location>
        <begin position="358"/>
        <end position="381"/>
    </location>
</feature>
<dbReference type="RefSeq" id="WP_202720336.1">
    <property type="nucleotide sequence ID" value="NZ_BPEX01000018.1"/>
</dbReference>
<feature type="transmembrane region" description="Helical" evidence="6">
    <location>
        <begin position="247"/>
        <end position="264"/>
    </location>
</feature>
<dbReference type="PANTHER" id="PTHR43702">
    <property type="entry name" value="L-FUCOSE-PROTON SYMPORTER"/>
    <property type="match status" value="1"/>
</dbReference>
<keyword evidence="3 6" id="KW-0812">Transmembrane</keyword>
<evidence type="ECO:0000256" key="6">
    <source>
        <dbReference type="SAM" id="Phobius"/>
    </source>
</evidence>